<proteinExistence type="inferred from homology"/>
<evidence type="ECO:0000256" key="7">
    <source>
        <dbReference type="ARBA" id="ARBA00023136"/>
    </source>
</evidence>
<comment type="similarity">
    <text evidence="8">Belongs to the TsuA/YedE (TC 9.B.102) family.</text>
</comment>
<keyword evidence="3" id="KW-1003">Cell membrane</keyword>
<evidence type="ECO:0000256" key="6">
    <source>
        <dbReference type="ARBA" id="ARBA00022989"/>
    </source>
</evidence>
<evidence type="ECO:0000256" key="4">
    <source>
        <dbReference type="ARBA" id="ARBA00022519"/>
    </source>
</evidence>
<dbReference type="EMBL" id="JAJGAK010000001">
    <property type="protein sequence ID" value="MCC8361628.1"/>
    <property type="molecule type" value="Genomic_DNA"/>
</dbReference>
<dbReference type="InterPro" id="IPR007272">
    <property type="entry name" value="Sulf_transp_TsuA/YedE"/>
</dbReference>
<protein>
    <submittedName>
        <fullName evidence="10">YeeE/YedE family protein</fullName>
    </submittedName>
</protein>
<dbReference type="Proteomes" id="UP001165293">
    <property type="component" value="Unassembled WGS sequence"/>
</dbReference>
<keyword evidence="7 9" id="KW-0472">Membrane</keyword>
<feature type="transmembrane region" description="Helical" evidence="9">
    <location>
        <begin position="109"/>
        <end position="130"/>
    </location>
</feature>
<dbReference type="PANTHER" id="PTHR30574:SF1">
    <property type="entry name" value="SULPHUR TRANSPORT DOMAIN-CONTAINING PROTEIN"/>
    <property type="match status" value="1"/>
</dbReference>
<feature type="transmembrane region" description="Helical" evidence="9">
    <location>
        <begin position="142"/>
        <end position="161"/>
    </location>
</feature>
<dbReference type="RefSeq" id="WP_230525282.1">
    <property type="nucleotide sequence ID" value="NZ_JAJGAK010000001.1"/>
</dbReference>
<feature type="transmembrane region" description="Helical" evidence="9">
    <location>
        <begin position="222"/>
        <end position="240"/>
    </location>
</feature>
<organism evidence="10 11">
    <name type="scientific">Noviluteimonas lactosilytica</name>
    <dbReference type="NCBI Taxonomy" id="2888523"/>
    <lineage>
        <taxon>Bacteria</taxon>
        <taxon>Pseudomonadati</taxon>
        <taxon>Pseudomonadota</taxon>
        <taxon>Gammaproteobacteria</taxon>
        <taxon>Lysobacterales</taxon>
        <taxon>Lysobacteraceae</taxon>
        <taxon>Noviluteimonas</taxon>
    </lineage>
</organism>
<evidence type="ECO:0000256" key="1">
    <source>
        <dbReference type="ARBA" id="ARBA00004429"/>
    </source>
</evidence>
<keyword evidence="11" id="KW-1185">Reference proteome</keyword>
<evidence type="ECO:0000256" key="3">
    <source>
        <dbReference type="ARBA" id="ARBA00022475"/>
    </source>
</evidence>
<keyword evidence="6 9" id="KW-1133">Transmembrane helix</keyword>
<feature type="transmembrane region" description="Helical" evidence="9">
    <location>
        <begin position="182"/>
        <end position="202"/>
    </location>
</feature>
<keyword evidence="4" id="KW-0997">Cell inner membrane</keyword>
<gene>
    <name evidence="10" type="ORF">LK996_00830</name>
</gene>
<evidence type="ECO:0000313" key="10">
    <source>
        <dbReference type="EMBL" id="MCC8361628.1"/>
    </source>
</evidence>
<dbReference type="Pfam" id="PF04143">
    <property type="entry name" value="Sulf_transp"/>
    <property type="match status" value="1"/>
</dbReference>
<comment type="subcellular location">
    <subcellularLocation>
        <location evidence="1">Cell inner membrane</location>
        <topology evidence="1">Multi-pass membrane protein</topology>
    </subcellularLocation>
</comment>
<comment type="caution">
    <text evidence="10">The sequence shown here is derived from an EMBL/GenBank/DDBJ whole genome shotgun (WGS) entry which is preliminary data.</text>
</comment>
<evidence type="ECO:0000256" key="9">
    <source>
        <dbReference type="SAM" id="Phobius"/>
    </source>
</evidence>
<evidence type="ECO:0000256" key="2">
    <source>
        <dbReference type="ARBA" id="ARBA00022448"/>
    </source>
</evidence>
<accession>A0ABS8JDJ3</accession>
<reference evidence="10" key="1">
    <citation type="submission" date="2021-10" db="EMBL/GenBank/DDBJ databases">
        <authorList>
            <person name="Lyu M."/>
            <person name="Wang X."/>
            <person name="Meng X."/>
            <person name="Xu K."/>
        </authorList>
    </citation>
    <scope>NUCLEOTIDE SEQUENCE</scope>
    <source>
        <strain evidence="10">A6</strain>
    </source>
</reference>
<feature type="transmembrane region" description="Helical" evidence="9">
    <location>
        <begin position="284"/>
        <end position="303"/>
    </location>
</feature>
<evidence type="ECO:0000256" key="5">
    <source>
        <dbReference type="ARBA" id="ARBA00022692"/>
    </source>
</evidence>
<evidence type="ECO:0000256" key="8">
    <source>
        <dbReference type="ARBA" id="ARBA00035655"/>
    </source>
</evidence>
<sequence>MNAAAFALGLLAIGLLGFANQRGGLCTVQAIEDILRRRDFGRLVALIEAALWVAAGLVLLGAVGVRRVMPAAYEATLYTVMGGVLLGIGAVINGACAFGTIGRIGRGHWAYLTMPLGFFLGCLAMSQWFAPAQLAAHTMLTLVPAWVVIACVVLIAWRVFVHGRLLRRAGPRPWSRHWSPHAATVCIGLSFLLAFVVLGSWAYTDSIIGLARGTIGNVGTQLALIAAIFAGSLVGAWTSGDFRPVVPRARNIARCVFGGFLMGAGAFAIPGGSDGLVLVGMPMLWPYAWLGFATMCATVYVALRLGMRVGNAMSPDGET</sequence>
<keyword evidence="2" id="KW-0813">Transport</keyword>
<feature type="transmembrane region" description="Helical" evidence="9">
    <location>
        <begin position="252"/>
        <end position="272"/>
    </location>
</feature>
<dbReference type="PANTHER" id="PTHR30574">
    <property type="entry name" value="INNER MEMBRANE PROTEIN YEDE"/>
    <property type="match status" value="1"/>
</dbReference>
<keyword evidence="5 9" id="KW-0812">Transmembrane</keyword>
<name>A0ABS8JDJ3_9GAMM</name>
<evidence type="ECO:0000313" key="11">
    <source>
        <dbReference type="Proteomes" id="UP001165293"/>
    </source>
</evidence>
<feature type="transmembrane region" description="Helical" evidence="9">
    <location>
        <begin position="40"/>
        <end position="63"/>
    </location>
</feature>